<name>A0A1S1HBB4_9SPHN</name>
<gene>
    <name evidence="1" type="ORF">BHE75_01412</name>
</gene>
<accession>A0A1S1HBB4</accession>
<dbReference type="OrthoDB" id="7874815at2"/>
<keyword evidence="2" id="KW-1185">Reference proteome</keyword>
<organism evidence="1 2">
    <name type="scientific">Edaphosphingomonas haloaromaticamans</name>
    <dbReference type="NCBI Taxonomy" id="653954"/>
    <lineage>
        <taxon>Bacteria</taxon>
        <taxon>Pseudomonadati</taxon>
        <taxon>Pseudomonadota</taxon>
        <taxon>Alphaproteobacteria</taxon>
        <taxon>Sphingomonadales</taxon>
        <taxon>Rhizorhabdaceae</taxon>
        <taxon>Edaphosphingomonas</taxon>
    </lineage>
</organism>
<dbReference type="Proteomes" id="UP000179467">
    <property type="component" value="Unassembled WGS sequence"/>
</dbReference>
<dbReference type="RefSeq" id="WP_070933372.1">
    <property type="nucleotide sequence ID" value="NZ_MIPT01000001.1"/>
</dbReference>
<reference evidence="1 2" key="1">
    <citation type="submission" date="2016-09" db="EMBL/GenBank/DDBJ databases">
        <title>Metabolic pathway, cell adaptation mechanisms and a novel monoxygenase revealed through proteogenomic-transcription analysis of a Sphingomonas haloaromaticamans strain degrading the fungicide ortho-phenylphenol.</title>
        <authorList>
            <person name="Perruchon C."/>
            <person name="Papadopoulou E.S."/>
            <person name="Rousidou C."/>
            <person name="Vasileiadis S."/>
            <person name="Tanou G."/>
            <person name="Amoutzias G."/>
            <person name="Molassiotis A."/>
            <person name="Karpouzas D.G."/>
        </authorList>
    </citation>
    <scope>NUCLEOTIDE SEQUENCE [LARGE SCALE GENOMIC DNA]</scope>
    <source>
        <strain evidence="1 2">P3</strain>
    </source>
</reference>
<dbReference type="EMBL" id="MIPT01000001">
    <property type="protein sequence ID" value="OHT19427.1"/>
    <property type="molecule type" value="Genomic_DNA"/>
</dbReference>
<protein>
    <submittedName>
        <fullName evidence="1">Uncharacterized protein</fullName>
    </submittedName>
</protein>
<evidence type="ECO:0000313" key="1">
    <source>
        <dbReference type="EMBL" id="OHT19427.1"/>
    </source>
</evidence>
<evidence type="ECO:0000313" key="2">
    <source>
        <dbReference type="Proteomes" id="UP000179467"/>
    </source>
</evidence>
<dbReference type="AlphaFoldDB" id="A0A1S1HBB4"/>
<sequence length="158" mass="17824">MQIELRNIEYSEALSINSTAYAAEVWIDGELAFRARNSGTGGADFITRQGRPTEDEVNAWLKANRPQPVIDGVRIDHDLEWEIGLLLNRALEHRRLIELMQTHLVTIEHGQIYQYPFGRYARANVRLAVLRANPDAIILNDAGEAGLHMALDILTANH</sequence>
<comment type="caution">
    <text evidence="1">The sequence shown here is derived from an EMBL/GenBank/DDBJ whole genome shotgun (WGS) entry which is preliminary data.</text>
</comment>
<proteinExistence type="predicted"/>